<dbReference type="InterPro" id="IPR008601">
    <property type="entry name" value="Dicty_CAD"/>
</dbReference>
<evidence type="ECO:0000313" key="2">
    <source>
        <dbReference type="EMBL" id="EGG21314.1"/>
    </source>
</evidence>
<keyword evidence="3" id="KW-1185">Reference proteome</keyword>
<proteinExistence type="inferred from homology"/>
<name>F4PRB4_CACFS</name>
<dbReference type="Pfam" id="PF05720">
    <property type="entry name" value="Dicty_CAD"/>
    <property type="match status" value="1"/>
</dbReference>
<reference evidence="3" key="1">
    <citation type="journal article" date="2011" name="Genome Res.">
        <title>Phylogeny-wide analysis of social amoeba genomes highlights ancient origins for complex intercellular communication.</title>
        <authorList>
            <person name="Heidel A.J."/>
            <person name="Lawal H.M."/>
            <person name="Felder M."/>
            <person name="Schilde C."/>
            <person name="Helps N.R."/>
            <person name="Tunggal B."/>
            <person name="Rivero F."/>
            <person name="John U."/>
            <person name="Schleicher M."/>
            <person name="Eichinger L."/>
            <person name="Platzer M."/>
            <person name="Noegel A.A."/>
            <person name="Schaap P."/>
            <person name="Gloeckner G."/>
        </authorList>
    </citation>
    <scope>NUCLEOTIDE SEQUENCE [LARGE SCALE GENOMIC DNA]</scope>
    <source>
        <strain evidence="3">SH3</strain>
    </source>
</reference>
<dbReference type="Proteomes" id="UP000007797">
    <property type="component" value="Unassembled WGS sequence"/>
</dbReference>
<accession>F4PRB4</accession>
<evidence type="ECO:0000256" key="1">
    <source>
        <dbReference type="ARBA" id="ARBA00009822"/>
    </source>
</evidence>
<dbReference type="AlphaFoldDB" id="F4PRB4"/>
<dbReference type="GO" id="GO:0007155">
    <property type="term" value="P:cell adhesion"/>
    <property type="evidence" value="ECO:0007669"/>
    <property type="project" value="InterPro"/>
</dbReference>
<gene>
    <name evidence="2" type="primary">csbA</name>
    <name evidence="2" type="ORF">DFA_01195</name>
</gene>
<dbReference type="EMBL" id="GL883010">
    <property type="protein sequence ID" value="EGG21314.1"/>
    <property type="molecule type" value="Genomic_DNA"/>
</dbReference>
<dbReference type="KEGG" id="dfa:DFA_01195"/>
<evidence type="ECO:0000313" key="3">
    <source>
        <dbReference type="Proteomes" id="UP000007797"/>
    </source>
</evidence>
<dbReference type="GeneID" id="14873235"/>
<protein>
    <submittedName>
        <fullName evidence="2">Contact site B protein</fullName>
    </submittedName>
</protein>
<comment type="similarity">
    <text evidence="1">Belongs to the csb family.</text>
</comment>
<sequence>MEPKQVTLTLQTNLGESTIAGKAIALPTTRQFPPPIGMRFEKGYSTSGADIWDVNEFTVTSASLTVNDQAAVEIPSARGSCLTNTEQGVVNVRLNLNEPPKQPIRF</sequence>
<dbReference type="RefSeq" id="XP_004359164.1">
    <property type="nucleotide sequence ID" value="XM_004359107.1"/>
</dbReference>
<organism evidence="2 3">
    <name type="scientific">Cavenderia fasciculata</name>
    <name type="common">Slime mold</name>
    <name type="synonym">Dictyostelium fasciculatum</name>
    <dbReference type="NCBI Taxonomy" id="261658"/>
    <lineage>
        <taxon>Eukaryota</taxon>
        <taxon>Amoebozoa</taxon>
        <taxon>Evosea</taxon>
        <taxon>Eumycetozoa</taxon>
        <taxon>Dictyostelia</taxon>
        <taxon>Acytosteliales</taxon>
        <taxon>Cavenderiaceae</taxon>
        <taxon>Cavenderia</taxon>
    </lineage>
</organism>